<dbReference type="GO" id="GO:0004672">
    <property type="term" value="F:protein kinase activity"/>
    <property type="evidence" value="ECO:0007669"/>
    <property type="project" value="InterPro"/>
</dbReference>
<feature type="domain" description="Fungal-type protein kinase" evidence="2">
    <location>
        <begin position="202"/>
        <end position="411"/>
    </location>
</feature>
<evidence type="ECO:0000256" key="1">
    <source>
        <dbReference type="SAM" id="MobiDB-lite"/>
    </source>
</evidence>
<evidence type="ECO:0000313" key="3">
    <source>
        <dbReference type="EMBL" id="RPD61705.1"/>
    </source>
</evidence>
<dbReference type="InterPro" id="IPR011009">
    <property type="entry name" value="Kinase-like_dom_sf"/>
</dbReference>
<keyword evidence="4" id="KW-1185">Reference proteome</keyword>
<dbReference type="EMBL" id="ML122261">
    <property type="protein sequence ID" value="RPD61705.1"/>
    <property type="molecule type" value="Genomic_DNA"/>
</dbReference>
<evidence type="ECO:0000313" key="4">
    <source>
        <dbReference type="Proteomes" id="UP000313359"/>
    </source>
</evidence>
<name>A0A5C2SD15_9APHY</name>
<evidence type="ECO:0000259" key="2">
    <source>
        <dbReference type="Pfam" id="PF17667"/>
    </source>
</evidence>
<dbReference type="SUPFAM" id="SSF56112">
    <property type="entry name" value="Protein kinase-like (PK-like)"/>
    <property type="match status" value="1"/>
</dbReference>
<dbReference type="Proteomes" id="UP000313359">
    <property type="component" value="Unassembled WGS sequence"/>
</dbReference>
<dbReference type="AlphaFoldDB" id="A0A5C2SD15"/>
<feature type="region of interest" description="Disordered" evidence="1">
    <location>
        <begin position="527"/>
        <end position="602"/>
    </location>
</feature>
<sequence length="602" mass="68863">KQHGRAQAASYAYCHQQGRPNHPVFLCLTVKPQYYQIILSEPCGIVASARFPWSNLEPLASFLHTLYVPSANHVLWDCTVIWKSIQPDSSKNLTNFKLSWEIKCNNGKEELLYNEGKLICDISDAWGRRTTVFRVKGPDGEHTIIKEYYWHHKRRFEESNLLEFVHGDGDVPGVVWMVCYEDVMANDRRIQCGVEDDDLQRKKRLVLYDYGDELLTGRSINALLRAFYDVLEVHGTLLKKGILHRDMSINNILIRPVWRNLPERRVMKNPPPLIEDVLSGELRDEKSRQAACMLIDFDNAAKLAQEGDPSEDINMLVYRTGTPKYIARSVSLGQVLRDLASRMATPMPELTGQAKDLYIKAYGKDRYDAYVDETIHGGRPPKNWDAAESAKTPFNHRLEHDVESVCWTMISVLIHIQPAKCPQEVHFPHSLSVLWEEFNSHAIYANLVPDNDRRRNILGRTLEEWKFVFEPFPELQDLASSLLYDIACQVRSEYALWDPAPPHPDHLHEAVQRLILQYLVDHKGDGDVQLTGDPRRLRPVDKKLPTPDSKDVRPDGTTSKTTRYEFVPQNPSVPAQPKKGKSQSQSQRARPSGAPMMCSALV</sequence>
<dbReference type="Gene3D" id="1.10.510.10">
    <property type="entry name" value="Transferase(Phosphotransferase) domain 1"/>
    <property type="match status" value="1"/>
</dbReference>
<feature type="non-terminal residue" evidence="3">
    <location>
        <position position="1"/>
    </location>
</feature>
<dbReference type="InterPro" id="IPR040976">
    <property type="entry name" value="Pkinase_fungal"/>
</dbReference>
<proteinExistence type="predicted"/>
<dbReference type="STRING" id="1328759.A0A5C2SD15"/>
<dbReference type="Pfam" id="PF17667">
    <property type="entry name" value="Pkinase_fungal"/>
    <property type="match status" value="2"/>
</dbReference>
<dbReference type="OrthoDB" id="5569250at2759"/>
<feature type="compositionally biased region" description="Basic and acidic residues" evidence="1">
    <location>
        <begin position="533"/>
        <end position="554"/>
    </location>
</feature>
<feature type="domain" description="Fungal-type protein kinase" evidence="2">
    <location>
        <begin position="95"/>
        <end position="187"/>
    </location>
</feature>
<reference evidence="3" key="1">
    <citation type="journal article" date="2018" name="Genome Biol. Evol.">
        <title>Genomics and development of Lentinus tigrinus, a white-rot wood-decaying mushroom with dimorphic fruiting bodies.</title>
        <authorList>
            <person name="Wu B."/>
            <person name="Xu Z."/>
            <person name="Knudson A."/>
            <person name="Carlson A."/>
            <person name="Chen N."/>
            <person name="Kovaka S."/>
            <person name="LaButti K."/>
            <person name="Lipzen A."/>
            <person name="Pennachio C."/>
            <person name="Riley R."/>
            <person name="Schakwitz W."/>
            <person name="Umezawa K."/>
            <person name="Ohm R.A."/>
            <person name="Grigoriev I.V."/>
            <person name="Nagy L.G."/>
            <person name="Gibbons J."/>
            <person name="Hibbett D."/>
        </authorList>
    </citation>
    <scope>NUCLEOTIDE SEQUENCE [LARGE SCALE GENOMIC DNA]</scope>
    <source>
        <strain evidence="3">ALCF2SS1-6</strain>
    </source>
</reference>
<organism evidence="3 4">
    <name type="scientific">Lentinus tigrinus ALCF2SS1-6</name>
    <dbReference type="NCBI Taxonomy" id="1328759"/>
    <lineage>
        <taxon>Eukaryota</taxon>
        <taxon>Fungi</taxon>
        <taxon>Dikarya</taxon>
        <taxon>Basidiomycota</taxon>
        <taxon>Agaricomycotina</taxon>
        <taxon>Agaricomycetes</taxon>
        <taxon>Polyporales</taxon>
        <taxon>Polyporaceae</taxon>
        <taxon>Lentinus</taxon>
    </lineage>
</organism>
<gene>
    <name evidence="3" type="ORF">L227DRAFT_499794</name>
</gene>
<accession>A0A5C2SD15</accession>
<dbReference type="PROSITE" id="PS00109">
    <property type="entry name" value="PROTEIN_KINASE_TYR"/>
    <property type="match status" value="1"/>
</dbReference>
<protein>
    <recommendedName>
        <fullName evidence="2">Fungal-type protein kinase domain-containing protein</fullName>
    </recommendedName>
</protein>
<dbReference type="InterPro" id="IPR008266">
    <property type="entry name" value="Tyr_kinase_AS"/>
</dbReference>